<comment type="caution">
    <text evidence="2">The sequence shown here is derived from an EMBL/GenBank/DDBJ whole genome shotgun (WGS) entry which is preliminary data.</text>
</comment>
<protein>
    <submittedName>
        <fullName evidence="2">Uncharacterized protein</fullName>
    </submittedName>
</protein>
<sequence>MVTSLEAKAADCAITLLACSCGRSILDHALQSLQFRVRFHQRLYVLLEVWVRRGQSPSETELDFVVAEAVERGEKKAKTVIEEPITPQPLTEANLIFLEKEAIGRQHSTRIGRSRAQSRGRLSEPAIPRGSSKSIGSRESQISGPTTDT</sequence>
<dbReference type="Proteomes" id="UP001590950">
    <property type="component" value="Unassembled WGS sequence"/>
</dbReference>
<accession>A0ABR3ZVV8</accession>
<keyword evidence="3" id="KW-1185">Reference proteome</keyword>
<evidence type="ECO:0000256" key="1">
    <source>
        <dbReference type="SAM" id="MobiDB-lite"/>
    </source>
</evidence>
<evidence type="ECO:0000313" key="2">
    <source>
        <dbReference type="EMBL" id="KAL2036855.1"/>
    </source>
</evidence>
<name>A0ABR3ZVV8_9LECA</name>
<dbReference type="EMBL" id="JBEFKJ010000048">
    <property type="protein sequence ID" value="KAL2036855.1"/>
    <property type="molecule type" value="Genomic_DNA"/>
</dbReference>
<gene>
    <name evidence="2" type="ORF">N7G274_010398</name>
</gene>
<evidence type="ECO:0000313" key="3">
    <source>
        <dbReference type="Proteomes" id="UP001590950"/>
    </source>
</evidence>
<feature type="compositionally biased region" description="Polar residues" evidence="1">
    <location>
        <begin position="131"/>
        <end position="149"/>
    </location>
</feature>
<organism evidence="2 3">
    <name type="scientific">Stereocaulon virgatum</name>
    <dbReference type="NCBI Taxonomy" id="373712"/>
    <lineage>
        <taxon>Eukaryota</taxon>
        <taxon>Fungi</taxon>
        <taxon>Dikarya</taxon>
        <taxon>Ascomycota</taxon>
        <taxon>Pezizomycotina</taxon>
        <taxon>Lecanoromycetes</taxon>
        <taxon>OSLEUM clade</taxon>
        <taxon>Lecanoromycetidae</taxon>
        <taxon>Lecanorales</taxon>
        <taxon>Lecanorineae</taxon>
        <taxon>Stereocaulaceae</taxon>
        <taxon>Stereocaulon</taxon>
    </lineage>
</organism>
<feature type="region of interest" description="Disordered" evidence="1">
    <location>
        <begin position="106"/>
        <end position="149"/>
    </location>
</feature>
<proteinExistence type="predicted"/>
<feature type="compositionally biased region" description="Basic residues" evidence="1">
    <location>
        <begin position="107"/>
        <end position="118"/>
    </location>
</feature>
<reference evidence="2 3" key="1">
    <citation type="submission" date="2024-09" db="EMBL/GenBank/DDBJ databases">
        <title>Rethinking Asexuality: The Enigmatic Case of Functional Sexual Genes in Lepraria (Stereocaulaceae).</title>
        <authorList>
            <person name="Doellman M."/>
            <person name="Sun Y."/>
            <person name="Barcenas-Pena A."/>
            <person name="Lumbsch H.T."/>
            <person name="Grewe F."/>
        </authorList>
    </citation>
    <scope>NUCLEOTIDE SEQUENCE [LARGE SCALE GENOMIC DNA]</scope>
    <source>
        <strain evidence="2 3">Mercado 3170</strain>
    </source>
</reference>